<dbReference type="Proteomes" id="UP000186922">
    <property type="component" value="Unassembled WGS sequence"/>
</dbReference>
<feature type="coiled-coil region" evidence="1">
    <location>
        <begin position="62"/>
        <end position="125"/>
    </location>
</feature>
<proteinExistence type="predicted"/>
<organism evidence="3 4">
    <name type="scientific">Ramazzottius varieornatus</name>
    <name type="common">Water bear</name>
    <name type="synonym">Tardigrade</name>
    <dbReference type="NCBI Taxonomy" id="947166"/>
    <lineage>
        <taxon>Eukaryota</taxon>
        <taxon>Metazoa</taxon>
        <taxon>Ecdysozoa</taxon>
        <taxon>Tardigrada</taxon>
        <taxon>Eutardigrada</taxon>
        <taxon>Parachela</taxon>
        <taxon>Hypsibioidea</taxon>
        <taxon>Ramazzottiidae</taxon>
        <taxon>Ramazzottius</taxon>
    </lineage>
</organism>
<evidence type="ECO:0000256" key="1">
    <source>
        <dbReference type="SAM" id="Coils"/>
    </source>
</evidence>
<evidence type="ECO:0000259" key="2">
    <source>
        <dbReference type="Pfam" id="PF09744"/>
    </source>
</evidence>
<evidence type="ECO:0000313" key="4">
    <source>
        <dbReference type="Proteomes" id="UP000186922"/>
    </source>
</evidence>
<keyword evidence="4" id="KW-1185">Reference proteome</keyword>
<reference evidence="3 4" key="1">
    <citation type="journal article" date="2016" name="Nat. Commun.">
        <title>Extremotolerant tardigrade genome and improved radiotolerance of human cultured cells by tardigrade-unique protein.</title>
        <authorList>
            <person name="Hashimoto T."/>
            <person name="Horikawa D.D."/>
            <person name="Saito Y."/>
            <person name="Kuwahara H."/>
            <person name="Kozuka-Hata H."/>
            <person name="Shin-I T."/>
            <person name="Minakuchi Y."/>
            <person name="Ohishi K."/>
            <person name="Motoyama A."/>
            <person name="Aizu T."/>
            <person name="Enomoto A."/>
            <person name="Kondo K."/>
            <person name="Tanaka S."/>
            <person name="Hara Y."/>
            <person name="Koshikawa S."/>
            <person name="Sagara H."/>
            <person name="Miura T."/>
            <person name="Yokobori S."/>
            <person name="Miyagawa K."/>
            <person name="Suzuki Y."/>
            <person name="Kubo T."/>
            <person name="Oyama M."/>
            <person name="Kohara Y."/>
            <person name="Fujiyama A."/>
            <person name="Arakawa K."/>
            <person name="Katayama T."/>
            <person name="Toyoda A."/>
            <person name="Kunieda T."/>
        </authorList>
    </citation>
    <scope>NUCLEOTIDE SEQUENCE [LARGE SCALE GENOMIC DNA]</scope>
    <source>
        <strain evidence="3 4">YOKOZUNA-1</strain>
    </source>
</reference>
<feature type="domain" description="RH1" evidence="2">
    <location>
        <begin position="12"/>
        <end position="77"/>
    </location>
</feature>
<sequence length="246" mass="27969">MVPPVLKSHLSEVYESSAHVHQALARFSQNYGVEAVQLLIPELTHLFEQLEEIVGAKDATHVEETEKSLKHTLHQIDELRSHRIQLGLKFDADFSNIIEQWRAESSALEDRVSQLRAEVEMLKINIKNREFDVENLHAAANRHNKTTSGAQFDQVQKLVGDIKSDILQKEKYLEEAHQELDANIADLQRATDAVAITKEMNKGMRWANAKLREEKYGRLAALRKLRGVPNQVGSTTCMEVEAIELD</sequence>
<evidence type="ECO:0000313" key="3">
    <source>
        <dbReference type="EMBL" id="GAV02125.1"/>
    </source>
</evidence>
<protein>
    <recommendedName>
        <fullName evidence="2">RH1 domain-containing protein</fullName>
    </recommendedName>
</protein>
<dbReference type="Pfam" id="PF09744">
    <property type="entry name" value="RH1"/>
    <property type="match status" value="1"/>
</dbReference>
<keyword evidence="1" id="KW-0175">Coiled coil</keyword>
<name>A0A1D1VKG9_RAMVA</name>
<dbReference type="AlphaFoldDB" id="A0A1D1VKG9"/>
<comment type="caution">
    <text evidence="3">The sequence shown here is derived from an EMBL/GenBank/DDBJ whole genome shotgun (WGS) entry which is preliminary data.</text>
</comment>
<accession>A0A1D1VKG9</accession>
<dbReference type="InterPro" id="IPR034743">
    <property type="entry name" value="RH1"/>
</dbReference>
<gene>
    <name evidence="3" type="primary">RvY_12727-1</name>
    <name evidence="3" type="synonym">RvY_12727.1</name>
    <name evidence="3" type="ORF">RvY_12727</name>
</gene>
<dbReference type="EMBL" id="BDGG01000008">
    <property type="protein sequence ID" value="GAV02125.1"/>
    <property type="molecule type" value="Genomic_DNA"/>
</dbReference>